<dbReference type="EMBL" id="NSDM01000028">
    <property type="protein sequence ID" value="MDQ2589057.1"/>
    <property type="molecule type" value="Genomic_DNA"/>
</dbReference>
<keyword evidence="2" id="KW-1185">Reference proteome</keyword>
<gene>
    <name evidence="1" type="ORF">CKY47_34965</name>
</gene>
<organism evidence="1 2">
    <name type="scientific">Saccharothrix yanglingensis</name>
    <dbReference type="NCBI Taxonomy" id="659496"/>
    <lineage>
        <taxon>Bacteria</taxon>
        <taxon>Bacillati</taxon>
        <taxon>Actinomycetota</taxon>
        <taxon>Actinomycetes</taxon>
        <taxon>Pseudonocardiales</taxon>
        <taxon>Pseudonocardiaceae</taxon>
        <taxon>Saccharothrix</taxon>
    </lineage>
</organism>
<proteinExistence type="predicted"/>
<dbReference type="Proteomes" id="UP001225605">
    <property type="component" value="Unassembled WGS sequence"/>
</dbReference>
<accession>A0ABU0XA93</accession>
<evidence type="ECO:0000313" key="2">
    <source>
        <dbReference type="Proteomes" id="UP001225605"/>
    </source>
</evidence>
<evidence type="ECO:0008006" key="3">
    <source>
        <dbReference type="Google" id="ProtNLM"/>
    </source>
</evidence>
<protein>
    <recommendedName>
        <fullName evidence="3">WXG100 family type VII secretion target</fullName>
    </recommendedName>
</protein>
<comment type="caution">
    <text evidence="1">The sequence shown here is derived from an EMBL/GenBank/DDBJ whole genome shotgun (WGS) entry which is preliminary data.</text>
</comment>
<sequence>MTSFDINNNGYLDLNEQLLLHVRTTGDILQELNTVLNNISSATKGQATPLWLELQANWNRTYQEMQTKLNTNTMASINVHEIFGGGDNRGATIMLS</sequence>
<dbReference type="RefSeq" id="WP_306750735.1">
    <property type="nucleotide sequence ID" value="NZ_NSDM01000028.1"/>
</dbReference>
<evidence type="ECO:0000313" key="1">
    <source>
        <dbReference type="EMBL" id="MDQ2589057.1"/>
    </source>
</evidence>
<name>A0ABU0XA93_9PSEU</name>
<reference evidence="1 2" key="1">
    <citation type="submission" date="2017-06" db="EMBL/GenBank/DDBJ databases">
        <title>Cultured bacterium strain Saccharothrix yanglingensis Hhs.015.</title>
        <authorList>
            <person name="Xia Y."/>
        </authorList>
    </citation>
    <scope>NUCLEOTIDE SEQUENCE [LARGE SCALE GENOMIC DNA]</scope>
    <source>
        <strain evidence="1 2">Hhs.015</strain>
    </source>
</reference>